<proteinExistence type="predicted"/>
<dbReference type="Proteomes" id="UP000000637">
    <property type="component" value="Plasmid pTC2"/>
</dbReference>
<evidence type="ECO:0008006" key="5">
    <source>
        <dbReference type="Google" id="ProtNLM"/>
    </source>
</evidence>
<dbReference type="HOGENOM" id="CLU_054159_0_0_11"/>
<dbReference type="OrthoDB" id="2560583at2"/>
<dbReference type="InterPro" id="IPR035348">
    <property type="entry name" value="MoaF_C"/>
</dbReference>
<dbReference type="RefSeq" id="WP_011777156.1">
    <property type="nucleotide sequence ID" value="NC_008713.1"/>
</dbReference>
<evidence type="ECO:0000259" key="2">
    <source>
        <dbReference type="Pfam" id="PF17409"/>
    </source>
</evidence>
<evidence type="ECO:0000313" key="4">
    <source>
        <dbReference type="Proteomes" id="UP000000637"/>
    </source>
</evidence>
<evidence type="ECO:0000313" key="3">
    <source>
        <dbReference type="EMBL" id="ABM10647.1"/>
    </source>
</evidence>
<accession>A1RDD7</accession>
<dbReference type="Pfam" id="PF10703">
    <property type="entry name" value="MoaF"/>
    <property type="match status" value="1"/>
</dbReference>
<name>A1RDD7_PAEAT</name>
<reference evidence="3 4" key="1">
    <citation type="journal article" date="2006" name="PLoS Genet.">
        <title>Secrets of soil survival revealed by the genome sequence of Arthrobacter aurescens TC1.</title>
        <authorList>
            <person name="Mongodin E.F."/>
            <person name="Shapir N."/>
            <person name="Daugherty S.C."/>
            <person name="DeBoy R.T."/>
            <person name="Emerson J.B."/>
            <person name="Shvartzbeyn A."/>
            <person name="Radune D."/>
            <person name="Vamathevan J."/>
            <person name="Riggs F."/>
            <person name="Grinberg V."/>
            <person name="Khouri H."/>
            <person name="Wackett L.P."/>
            <person name="Nelson K.E."/>
            <person name="Sadowsky M.J."/>
        </authorList>
    </citation>
    <scope>NUCLEOTIDE SEQUENCE [LARGE SCALE GENOMIC DNA]</scope>
    <source>
        <strain evidence="3 4">TC1</strain>
    </source>
</reference>
<feature type="domain" description="MoaF C-terminal" evidence="2">
    <location>
        <begin position="149"/>
        <end position="261"/>
    </location>
</feature>
<gene>
    <name evidence="3" type="ordered locus">AAur_pTC20086</name>
</gene>
<dbReference type="AlphaFoldDB" id="A1RDD7"/>
<dbReference type="Pfam" id="PF17409">
    <property type="entry name" value="MoaF_C"/>
    <property type="match status" value="1"/>
</dbReference>
<dbReference type="EMBL" id="CP000476">
    <property type="protein sequence ID" value="ABM10647.1"/>
    <property type="molecule type" value="Genomic_DNA"/>
</dbReference>
<sequence length="264" mass="29247">MNTTATPEFISVGALGEGFAVNNNILEVHEGLNGRDFTLNFPSGRTHDCRILDSNTLVWDGRKQEARVTSVRKGIYFVDFLAGESVKESVSLVLDDTIGQVTLVEGSLPDEQTTSISAYDRARNGMELTGVEAAILHGSVAGEQGGTAHAPTDELIGLRNRYHYSPEEVYEHVYLNNNFYTWHCIKGSEAGLGDTDRCHYIKIAEDLYLFVWREKIVPTLGVILIDMNRLKTDGKIFGYNGFDFSSYTNFPVGAITEVINVTTH</sequence>
<feature type="domain" description="Molybdenum cofactor biosynthesis protein F N-terminal" evidence="1">
    <location>
        <begin position="8"/>
        <end position="110"/>
    </location>
</feature>
<evidence type="ECO:0000259" key="1">
    <source>
        <dbReference type="Pfam" id="PF10703"/>
    </source>
</evidence>
<dbReference type="Gene3D" id="2.40.128.20">
    <property type="match status" value="1"/>
</dbReference>
<dbReference type="InterPro" id="IPR012674">
    <property type="entry name" value="Calycin"/>
</dbReference>
<geneLocation type="plasmid" evidence="3 4">
    <name>pTC2</name>
</geneLocation>
<keyword evidence="3" id="KW-0614">Plasmid</keyword>
<dbReference type="KEGG" id="aau:AAur_pTC20086"/>
<organism evidence="3 4">
    <name type="scientific">Paenarthrobacter aurescens (strain TC1)</name>
    <dbReference type="NCBI Taxonomy" id="290340"/>
    <lineage>
        <taxon>Bacteria</taxon>
        <taxon>Bacillati</taxon>
        <taxon>Actinomycetota</taxon>
        <taxon>Actinomycetes</taxon>
        <taxon>Micrococcales</taxon>
        <taxon>Micrococcaceae</taxon>
        <taxon>Paenarthrobacter</taxon>
    </lineage>
</organism>
<dbReference type="eggNOG" id="ENOG502ZAQM">
    <property type="taxonomic scope" value="Bacteria"/>
</dbReference>
<dbReference type="InterPro" id="IPR024724">
    <property type="entry name" value="MoaF_N"/>
</dbReference>
<protein>
    <recommendedName>
        <fullName evidence="5">Molybdenum cofactor biosynthesis protein F</fullName>
    </recommendedName>
</protein>
<keyword evidence="4" id="KW-1185">Reference proteome</keyword>